<feature type="region of interest" description="Disordered" evidence="1">
    <location>
        <begin position="1542"/>
        <end position="1590"/>
    </location>
</feature>
<evidence type="ECO:0000313" key="2">
    <source>
        <dbReference type="EMBL" id="KAK8745189.1"/>
    </source>
</evidence>
<evidence type="ECO:0000256" key="1">
    <source>
        <dbReference type="SAM" id="MobiDB-lite"/>
    </source>
</evidence>
<sequence>MKIENILRTNGYRTLAVELDVSICYSGPFLDKFISYLDLRRRVRHDGNETDKTSDPYKGGLSQVHTSVCLPAENSNSSSAEECTSTKDQLKIKKDVDLLPVNSLESKVFSSSYPGSEDLQYSQCLLTDKKDSADVSFNEQDILITSTQIRKKKPMSSISSKVLNSLQNGSFTEFIDSPVEDVVDTNSLCMENDVKCTKFYINHTKQHVSETQSTIGSDEIYSKKFSQNTVAQEMSEEKVTTRLQGGKETVLHHLNSVKKKLGQEQEVHHYAPETIQRLSFESHNFSLNNNNSNSNNGDKLELCTVSEPEEEYTCFQSKSVSKDKDDKLSLEMNRGKEKTVVAPFQTSPNQEHQSRDLAMEFEEDVTCNPQSHYTCTLADNLLTCFDEGTPSNEDCDITNQSYPDEVKYCDMPSGIKFGHSQSPDPHTENVSNAVSCQDCENNVLHECHVDINVVQNSKIYNSDTNKDQNKLARDSEENVLTSGVESEEREYFITCGQRECQSSNYEAEISQKQEHSFSQGNSEKVDDSMCFQFTQLPELVDPDAYIASSHNDFNRSHVSNGETLDHLSAEFIDNGTHIVPETLSLSLRKESDISDELKINTQIKRESSDEGSFITENLRNDQCSGNAQTGNSQEENIVSETQQSVKSSFFFITPAQRVTVHDLQGSQALLPSADINTNIVDVCKTEEELYLDNESEELPITEEKNDILHSTHLATLASVSSSLSVDNNFHQLVTPPKQGPNMFSDDSSDQFHSAKSALERLIQSQIFDTPAVNQGNLKEPCNSEDFVGPSQDVITSITTKTQLSNYKAVSSSSSDEITVHECVIGSDFDTTSLPSIQETPLPLSQQPPHASVTNKVQVDEDNILEVTLLPGTNFTNEEELEFFSEQTSVVDTDCMEPLNVNLHDLSSSKKIDEAQNPLHLETVSEKPSMVKMRMEHVSHKHIQSDQDSPKKEVNNEIFNTCLEGNCCQEDTGIKIFCEPWEPIENSNSSNWDLQNDVVMEGDAEGDINTKSKDIIHKISIDVEIENNINRIQNEGSSSGQNTKGNKVEGELRTQQVRNESTESDKAKRKQRTQEIKTKNTKGDEAKGKQMLQRVRTKNKYSAKEYWNQFLDDLPIPASVLNNKTGCKNVNVDNPNIIHKDKEKVTSNSDKSDVKQRKLPLKNDFSFSWIEDLPLPQKFYKEDNLQSKLECRPCENNSYKKPVLRRQLKKKVKTIAKCYTSCETPADNEDRSSNIVFSESFSSLLETVQNNSHDALDPLNDKHRLIHLETFDDREDNLVVKKVSKRKLKAIENKIHEENGNTSVTNELCLLNEAEGKSEKQNNNKRGNSGELCTFDEAFQLSVKQTNKKRNAKELCLFNEVSEKCKEQKKSKRRDSSISCLSDEIAPKSKKQKKQYLKESCPYDDVAEEFIKQENHKGRDSGNPGLLDEVAEDLKNQKNEKTGSKKLCLSDVAVEFVKQKKSKRRDSKESCLFKKVAGESDNQKRSEVICIFDEGEEEFQKLKQKKKRKYEELYLIDEAAQKSINHKKDTNKRWDSEESYVFDEGVEESEKQRKEKKKKSINKIKDAEESCLDEDTKESKKHKKKKKDSHEPYLLNVVIVQEIENKAVRDKITLNNEKPDICCDRSEEIDSSSTKPSHGIKRKSKSRNKIVGELSSIQLPESSSEPQCKERKRKSLQLHLISETEKSGYLESNELSKKGSKQKLNGVVKKKKKIHSGIKSVKGLKSIIGSSHRPESKLKRRKIHTGIKRNFTQPYNNGFNVEVIQRADDYNHFQEETKKQICNVKEDIKQDVTFNMISKNKNKIKTRTTKVKIREEKSIKPVFEEERNKVPERLCMPDYDRELARKMSKKLYSSSDVANILESESGHSGRERTLISAKNVCHVDKSFVNQEHFDRKVSNKGFIDKCITTDKSMSKTTKQPFSEYSAKSSNINLCETLKTCNSVSFKSHNSYATNKRKIKDSVSKIKCSDYPEARTSNSNDEELSNLPISDSFPTNRIKSRHQQSESQNKTDLSVMYVHPELNDMSSSFSQFKRSLVNKKAGLLSTNHRLSQKWKECEPSPPWQNASKFRGKYHKLFNPNDELLS</sequence>
<dbReference type="Proteomes" id="UP001445076">
    <property type="component" value="Unassembled WGS sequence"/>
</dbReference>
<feature type="region of interest" description="Disordered" evidence="1">
    <location>
        <begin position="462"/>
        <end position="483"/>
    </location>
</feature>
<accession>A0AAW0XZN0</accession>
<feature type="compositionally biased region" description="Basic and acidic residues" evidence="1">
    <location>
        <begin position="464"/>
        <end position="476"/>
    </location>
</feature>
<keyword evidence="3" id="KW-1185">Reference proteome</keyword>
<evidence type="ECO:0000313" key="3">
    <source>
        <dbReference type="Proteomes" id="UP001445076"/>
    </source>
</evidence>
<proteinExistence type="predicted"/>
<name>A0AAW0XZN0_CHEQU</name>
<feature type="compositionally biased region" description="Basic residues" evidence="1">
    <location>
        <begin position="1637"/>
        <end position="1647"/>
    </location>
</feature>
<protein>
    <submittedName>
        <fullName evidence="2">Uncharacterized protein</fullName>
    </submittedName>
</protein>
<reference evidence="2 3" key="1">
    <citation type="journal article" date="2024" name="BMC Genomics">
        <title>Genome assembly of redclaw crayfish (Cherax quadricarinatus) provides insights into its immune adaptation and hypoxia tolerance.</title>
        <authorList>
            <person name="Liu Z."/>
            <person name="Zheng J."/>
            <person name="Li H."/>
            <person name="Fang K."/>
            <person name="Wang S."/>
            <person name="He J."/>
            <person name="Zhou D."/>
            <person name="Weng S."/>
            <person name="Chi M."/>
            <person name="Gu Z."/>
            <person name="He J."/>
            <person name="Li F."/>
            <person name="Wang M."/>
        </authorList>
    </citation>
    <scope>NUCLEOTIDE SEQUENCE [LARGE SCALE GENOMIC DNA]</scope>
    <source>
        <strain evidence="2">ZL_2023a</strain>
    </source>
</reference>
<organism evidence="2 3">
    <name type="scientific">Cherax quadricarinatus</name>
    <name type="common">Australian red claw crayfish</name>
    <dbReference type="NCBI Taxonomy" id="27406"/>
    <lineage>
        <taxon>Eukaryota</taxon>
        <taxon>Metazoa</taxon>
        <taxon>Ecdysozoa</taxon>
        <taxon>Arthropoda</taxon>
        <taxon>Crustacea</taxon>
        <taxon>Multicrustacea</taxon>
        <taxon>Malacostraca</taxon>
        <taxon>Eumalacostraca</taxon>
        <taxon>Eucarida</taxon>
        <taxon>Decapoda</taxon>
        <taxon>Pleocyemata</taxon>
        <taxon>Astacidea</taxon>
        <taxon>Parastacoidea</taxon>
        <taxon>Parastacidae</taxon>
        <taxon>Cherax</taxon>
    </lineage>
</organism>
<gene>
    <name evidence="2" type="ORF">OTU49_000505</name>
</gene>
<feature type="compositionally biased region" description="Polar residues" evidence="1">
    <location>
        <begin position="1035"/>
        <end position="1044"/>
    </location>
</feature>
<feature type="region of interest" description="Disordered" evidence="1">
    <location>
        <begin position="1969"/>
        <end position="2009"/>
    </location>
</feature>
<feature type="compositionally biased region" description="Polar residues" evidence="1">
    <location>
        <begin position="1985"/>
        <end position="1995"/>
    </location>
</feature>
<dbReference type="EMBL" id="JARKIK010000020">
    <property type="protein sequence ID" value="KAK8745189.1"/>
    <property type="molecule type" value="Genomic_DNA"/>
</dbReference>
<feature type="region of interest" description="Disordered" evidence="1">
    <location>
        <begin position="1622"/>
        <end position="1648"/>
    </location>
</feature>
<feature type="compositionally biased region" description="Basic and acidic residues" evidence="1">
    <location>
        <begin position="1059"/>
        <end position="1087"/>
    </location>
</feature>
<feature type="region of interest" description="Disordered" evidence="1">
    <location>
        <begin position="1031"/>
        <end position="1093"/>
    </location>
</feature>
<comment type="caution">
    <text evidence="2">The sequence shown here is derived from an EMBL/GenBank/DDBJ whole genome shotgun (WGS) entry which is preliminary data.</text>
</comment>